<dbReference type="OrthoDB" id="9803889at2"/>
<dbReference type="Gene3D" id="3.40.50.300">
    <property type="entry name" value="P-loop containing nucleotide triphosphate hydrolases"/>
    <property type="match status" value="1"/>
</dbReference>
<dbReference type="PROSITE" id="PS00618">
    <property type="entry name" value="RECF_2"/>
    <property type="match status" value="1"/>
</dbReference>
<keyword evidence="4 13" id="KW-0963">Cytoplasm</keyword>
<dbReference type="RefSeq" id="WP_142094213.1">
    <property type="nucleotide sequence ID" value="NZ_BAAAMD010000002.1"/>
</dbReference>
<comment type="similarity">
    <text evidence="2 13 14">Belongs to the RecF family.</text>
</comment>
<dbReference type="AlphaFoldDB" id="A0A542ZDK0"/>
<keyword evidence="7 13" id="KW-0227">DNA damage</keyword>
<sequence length="379" mass="41460">MYVDHLTLADFRSYEHVEITLDAGVTTFVGANGQGKTNLVEAVEYASTMSSHRVASEIPLVRAGASRAIVRARVRAGREDDRALVIEIDITPGRSNRAKLNRSVLTRARDIVGTLRTVVFSPEDLAIVKGDPSERRRFLDALVVNRWPRMAGVKADYDRILKQRNALLKGIAKQRSSRDDDALIESTLAVWNEQLADVGAELLEARLDTLADLGPHMATAYADIAPTNNVASASYRTQVVLPSEPSREGLREALAEAMHQRQDDEMARGVSLVGPHRDDVTLHLGDLPAKGYASHGESWSYALSLRLGAFQLLRADGIEPVLVLDDVFAELDATRRERLAAGIVDAEQVLITAAVAADVPDLLSGVRFDVRNGEVTRNE</sequence>
<dbReference type="InterPro" id="IPR001238">
    <property type="entry name" value="DNA-binding_RecF"/>
</dbReference>
<feature type="binding site" evidence="13">
    <location>
        <begin position="30"/>
        <end position="37"/>
    </location>
    <ligand>
        <name>ATP</name>
        <dbReference type="ChEBI" id="CHEBI:30616"/>
    </ligand>
</feature>
<dbReference type="PROSITE" id="PS00617">
    <property type="entry name" value="RECF_1"/>
    <property type="match status" value="1"/>
</dbReference>
<dbReference type="InterPro" id="IPR003395">
    <property type="entry name" value="RecF/RecN/SMC_N"/>
</dbReference>
<keyword evidence="11 13" id="KW-0742">SOS response</keyword>
<dbReference type="GO" id="GO:0003697">
    <property type="term" value="F:single-stranded DNA binding"/>
    <property type="evidence" value="ECO:0007669"/>
    <property type="project" value="UniProtKB-UniRule"/>
</dbReference>
<name>A0A542ZDK0_9ACTN</name>
<comment type="subcellular location">
    <subcellularLocation>
        <location evidence="1 13 14">Cytoplasm</location>
    </subcellularLocation>
</comment>
<evidence type="ECO:0000256" key="7">
    <source>
        <dbReference type="ARBA" id="ARBA00022763"/>
    </source>
</evidence>
<dbReference type="HAMAP" id="MF_00365">
    <property type="entry name" value="RecF"/>
    <property type="match status" value="1"/>
</dbReference>
<dbReference type="GO" id="GO:0006260">
    <property type="term" value="P:DNA replication"/>
    <property type="evidence" value="ECO:0007669"/>
    <property type="project" value="UniProtKB-UniRule"/>
</dbReference>
<evidence type="ECO:0000256" key="3">
    <source>
        <dbReference type="ARBA" id="ARBA00020170"/>
    </source>
</evidence>
<dbReference type="Pfam" id="PF02463">
    <property type="entry name" value="SMC_N"/>
    <property type="match status" value="1"/>
</dbReference>
<reference evidence="16 17" key="1">
    <citation type="submission" date="2019-06" db="EMBL/GenBank/DDBJ databases">
        <title>Sequencing the genomes of 1000 actinobacteria strains.</title>
        <authorList>
            <person name="Klenk H.-P."/>
        </authorList>
    </citation>
    <scope>NUCLEOTIDE SEQUENCE [LARGE SCALE GENOMIC DNA]</scope>
    <source>
        <strain evidence="16 17">DSM 8251</strain>
    </source>
</reference>
<evidence type="ECO:0000256" key="8">
    <source>
        <dbReference type="ARBA" id="ARBA00022840"/>
    </source>
</evidence>
<comment type="function">
    <text evidence="12 13 14">The RecF protein is involved in DNA metabolism; it is required for DNA replication and normal SOS inducibility. RecF binds preferentially to single-stranded, linear DNA. It also seems to bind ATP.</text>
</comment>
<proteinExistence type="inferred from homology"/>
<evidence type="ECO:0000256" key="5">
    <source>
        <dbReference type="ARBA" id="ARBA00022705"/>
    </source>
</evidence>
<evidence type="ECO:0000256" key="14">
    <source>
        <dbReference type="RuleBase" id="RU000578"/>
    </source>
</evidence>
<protein>
    <recommendedName>
        <fullName evidence="3 13">DNA replication and repair protein RecF</fullName>
    </recommendedName>
</protein>
<keyword evidence="8 13" id="KW-0067">ATP-binding</keyword>
<dbReference type="PANTHER" id="PTHR32182:SF0">
    <property type="entry name" value="DNA REPLICATION AND REPAIR PROTEIN RECF"/>
    <property type="match status" value="1"/>
</dbReference>
<evidence type="ECO:0000313" key="17">
    <source>
        <dbReference type="Proteomes" id="UP000316196"/>
    </source>
</evidence>
<dbReference type="Gene3D" id="1.20.1050.90">
    <property type="entry name" value="RecF/RecN/SMC, N-terminal domain"/>
    <property type="match status" value="1"/>
</dbReference>
<dbReference type="GO" id="GO:0005524">
    <property type="term" value="F:ATP binding"/>
    <property type="evidence" value="ECO:0007669"/>
    <property type="project" value="UniProtKB-UniRule"/>
</dbReference>
<dbReference type="InterPro" id="IPR042174">
    <property type="entry name" value="RecF_2"/>
</dbReference>
<dbReference type="Proteomes" id="UP000316196">
    <property type="component" value="Unassembled WGS sequence"/>
</dbReference>
<keyword evidence="6 13" id="KW-0547">Nucleotide-binding</keyword>
<evidence type="ECO:0000256" key="1">
    <source>
        <dbReference type="ARBA" id="ARBA00004496"/>
    </source>
</evidence>
<dbReference type="GO" id="GO:0006302">
    <property type="term" value="P:double-strand break repair"/>
    <property type="evidence" value="ECO:0007669"/>
    <property type="project" value="TreeGrafter"/>
</dbReference>
<evidence type="ECO:0000256" key="12">
    <source>
        <dbReference type="ARBA" id="ARBA00025401"/>
    </source>
</evidence>
<evidence type="ECO:0000256" key="9">
    <source>
        <dbReference type="ARBA" id="ARBA00023125"/>
    </source>
</evidence>
<evidence type="ECO:0000259" key="15">
    <source>
        <dbReference type="Pfam" id="PF02463"/>
    </source>
</evidence>
<evidence type="ECO:0000256" key="4">
    <source>
        <dbReference type="ARBA" id="ARBA00022490"/>
    </source>
</evidence>
<evidence type="ECO:0000256" key="10">
    <source>
        <dbReference type="ARBA" id="ARBA00023204"/>
    </source>
</evidence>
<evidence type="ECO:0000256" key="6">
    <source>
        <dbReference type="ARBA" id="ARBA00022741"/>
    </source>
</evidence>
<dbReference type="PANTHER" id="PTHR32182">
    <property type="entry name" value="DNA REPLICATION AND REPAIR PROTEIN RECF"/>
    <property type="match status" value="1"/>
</dbReference>
<evidence type="ECO:0000256" key="11">
    <source>
        <dbReference type="ARBA" id="ARBA00023236"/>
    </source>
</evidence>
<comment type="caution">
    <text evidence="16">The sequence shown here is derived from an EMBL/GenBank/DDBJ whole genome shotgun (WGS) entry which is preliminary data.</text>
</comment>
<keyword evidence="17" id="KW-1185">Reference proteome</keyword>
<feature type="domain" description="RecF/RecN/SMC N-terminal" evidence="15">
    <location>
        <begin position="2"/>
        <end position="353"/>
    </location>
</feature>
<evidence type="ECO:0000313" key="16">
    <source>
        <dbReference type="EMBL" id="TQL58424.1"/>
    </source>
</evidence>
<dbReference type="GO" id="GO:0000731">
    <property type="term" value="P:DNA synthesis involved in DNA repair"/>
    <property type="evidence" value="ECO:0007669"/>
    <property type="project" value="TreeGrafter"/>
</dbReference>
<keyword evidence="9 13" id="KW-0238">DNA-binding</keyword>
<evidence type="ECO:0000256" key="2">
    <source>
        <dbReference type="ARBA" id="ARBA00008016"/>
    </source>
</evidence>
<evidence type="ECO:0000256" key="13">
    <source>
        <dbReference type="HAMAP-Rule" id="MF_00365"/>
    </source>
</evidence>
<keyword evidence="10 13" id="KW-0234">DNA repair</keyword>
<keyword evidence="5 13" id="KW-0235">DNA replication</keyword>
<dbReference type="NCBIfam" id="TIGR00611">
    <property type="entry name" value="recf"/>
    <property type="match status" value="1"/>
</dbReference>
<dbReference type="GO" id="GO:0009432">
    <property type="term" value="P:SOS response"/>
    <property type="evidence" value="ECO:0007669"/>
    <property type="project" value="UniProtKB-UniRule"/>
</dbReference>
<dbReference type="InterPro" id="IPR027417">
    <property type="entry name" value="P-loop_NTPase"/>
</dbReference>
<dbReference type="SUPFAM" id="SSF52540">
    <property type="entry name" value="P-loop containing nucleoside triphosphate hydrolases"/>
    <property type="match status" value="1"/>
</dbReference>
<accession>A0A542ZDK0</accession>
<dbReference type="InterPro" id="IPR018078">
    <property type="entry name" value="DNA-binding_RecF_CS"/>
</dbReference>
<dbReference type="EMBL" id="VFOR01000002">
    <property type="protein sequence ID" value="TQL58424.1"/>
    <property type="molecule type" value="Genomic_DNA"/>
</dbReference>
<gene>
    <name evidence="13" type="primary">recF</name>
    <name evidence="16" type="ORF">FB460_2286</name>
</gene>
<dbReference type="GO" id="GO:0005737">
    <property type="term" value="C:cytoplasm"/>
    <property type="evidence" value="ECO:0007669"/>
    <property type="project" value="UniProtKB-SubCell"/>
</dbReference>
<organism evidence="16 17">
    <name type="scientific">Propioniferax innocua</name>
    <dbReference type="NCBI Taxonomy" id="1753"/>
    <lineage>
        <taxon>Bacteria</taxon>
        <taxon>Bacillati</taxon>
        <taxon>Actinomycetota</taxon>
        <taxon>Actinomycetes</taxon>
        <taxon>Propionibacteriales</taxon>
        <taxon>Propionibacteriaceae</taxon>
        <taxon>Propioniferax</taxon>
    </lineage>
</organism>